<evidence type="ECO:0000259" key="8">
    <source>
        <dbReference type="PROSITE" id="PS50850"/>
    </source>
</evidence>
<feature type="transmembrane region" description="Helical" evidence="7">
    <location>
        <begin position="113"/>
        <end position="139"/>
    </location>
</feature>
<evidence type="ECO:0000313" key="9">
    <source>
        <dbReference type="EMBL" id="RFD20463.1"/>
    </source>
</evidence>
<evidence type="ECO:0000256" key="4">
    <source>
        <dbReference type="ARBA" id="ARBA00022692"/>
    </source>
</evidence>
<feature type="domain" description="Major facilitator superfamily (MFS) profile" evidence="8">
    <location>
        <begin position="1"/>
        <end position="395"/>
    </location>
</feature>
<dbReference type="GO" id="GO:0005886">
    <property type="term" value="C:plasma membrane"/>
    <property type="evidence" value="ECO:0007669"/>
    <property type="project" value="UniProtKB-SubCell"/>
</dbReference>
<dbReference type="PANTHER" id="PTHR23517">
    <property type="entry name" value="RESISTANCE PROTEIN MDTM, PUTATIVE-RELATED-RELATED"/>
    <property type="match status" value="1"/>
</dbReference>
<dbReference type="InterPro" id="IPR036259">
    <property type="entry name" value="MFS_trans_sf"/>
</dbReference>
<reference evidence="9 10" key="1">
    <citation type="submission" date="2018-08" db="EMBL/GenBank/DDBJ databases">
        <title>Komagataeibacter sp. AV 382.</title>
        <authorList>
            <person name="Skraban J."/>
            <person name="Trcek J."/>
        </authorList>
    </citation>
    <scope>NUCLEOTIDE SEQUENCE [LARGE SCALE GENOMIC DNA]</scope>
    <source>
        <strain evidence="9 10">AV 382</strain>
    </source>
</reference>
<dbReference type="Gene3D" id="1.20.1250.20">
    <property type="entry name" value="MFS general substrate transporter like domains"/>
    <property type="match status" value="1"/>
</dbReference>
<feature type="transmembrane region" description="Helical" evidence="7">
    <location>
        <begin position="308"/>
        <end position="331"/>
    </location>
</feature>
<keyword evidence="10" id="KW-1185">Reference proteome</keyword>
<feature type="transmembrane region" description="Helical" evidence="7">
    <location>
        <begin position="284"/>
        <end position="302"/>
    </location>
</feature>
<feature type="transmembrane region" description="Helical" evidence="7">
    <location>
        <begin position="173"/>
        <end position="196"/>
    </location>
</feature>
<feature type="transmembrane region" description="Helical" evidence="7">
    <location>
        <begin position="217"/>
        <end position="247"/>
    </location>
</feature>
<keyword evidence="5 7" id="KW-1133">Transmembrane helix</keyword>
<dbReference type="SUPFAM" id="SSF103473">
    <property type="entry name" value="MFS general substrate transporter"/>
    <property type="match status" value="1"/>
</dbReference>
<evidence type="ECO:0000256" key="5">
    <source>
        <dbReference type="ARBA" id="ARBA00022989"/>
    </source>
</evidence>
<dbReference type="PANTHER" id="PTHR23517:SF13">
    <property type="entry name" value="MAJOR FACILITATOR SUPERFAMILY MFS_1"/>
    <property type="match status" value="1"/>
</dbReference>
<keyword evidence="6 7" id="KW-0472">Membrane</keyword>
<dbReference type="InterPro" id="IPR050171">
    <property type="entry name" value="MFS_Transporters"/>
</dbReference>
<feature type="transmembrane region" description="Helical" evidence="7">
    <location>
        <begin position="50"/>
        <end position="71"/>
    </location>
</feature>
<keyword evidence="2" id="KW-0813">Transport</keyword>
<dbReference type="InterPro" id="IPR011701">
    <property type="entry name" value="MFS"/>
</dbReference>
<keyword evidence="4 7" id="KW-0812">Transmembrane</keyword>
<accession>A0A371Z1V9</accession>
<evidence type="ECO:0000256" key="1">
    <source>
        <dbReference type="ARBA" id="ARBA00004651"/>
    </source>
</evidence>
<dbReference type="InterPro" id="IPR020846">
    <property type="entry name" value="MFS_dom"/>
</dbReference>
<keyword evidence="3" id="KW-1003">Cell membrane</keyword>
<dbReference type="AlphaFoldDB" id="A0A371Z1V9"/>
<evidence type="ECO:0000256" key="3">
    <source>
        <dbReference type="ARBA" id="ARBA00022475"/>
    </source>
</evidence>
<dbReference type="Proteomes" id="UP000262371">
    <property type="component" value="Unassembled WGS sequence"/>
</dbReference>
<feature type="transmembrane region" description="Helical" evidence="7">
    <location>
        <begin position="83"/>
        <end position="107"/>
    </location>
</feature>
<evidence type="ECO:0000256" key="2">
    <source>
        <dbReference type="ARBA" id="ARBA00022448"/>
    </source>
</evidence>
<proteinExistence type="predicted"/>
<feature type="transmembrane region" description="Helical" evidence="7">
    <location>
        <begin position="17"/>
        <end position="38"/>
    </location>
</feature>
<evidence type="ECO:0000256" key="7">
    <source>
        <dbReference type="SAM" id="Phobius"/>
    </source>
</evidence>
<feature type="transmembrane region" description="Helical" evidence="7">
    <location>
        <begin position="374"/>
        <end position="391"/>
    </location>
</feature>
<feature type="transmembrane region" description="Helical" evidence="7">
    <location>
        <begin position="253"/>
        <end position="272"/>
    </location>
</feature>
<name>A0A371Z1V9_9PROT</name>
<dbReference type="GO" id="GO:0022857">
    <property type="term" value="F:transmembrane transporter activity"/>
    <property type="evidence" value="ECO:0007669"/>
    <property type="project" value="InterPro"/>
</dbReference>
<comment type="caution">
    <text evidence="9">The sequence shown here is derived from an EMBL/GenBank/DDBJ whole genome shotgun (WGS) entry which is preliminary data.</text>
</comment>
<evidence type="ECO:0000256" key="6">
    <source>
        <dbReference type="ARBA" id="ARBA00023136"/>
    </source>
</evidence>
<protein>
    <submittedName>
        <fullName evidence="9">MFS transporter</fullName>
    </submittedName>
</protein>
<gene>
    <name evidence="9" type="ORF">DY926_06325</name>
</gene>
<dbReference type="OrthoDB" id="322544at2"/>
<dbReference type="EMBL" id="QUWV01000045">
    <property type="protein sequence ID" value="RFD20463.1"/>
    <property type="molecule type" value="Genomic_DNA"/>
</dbReference>
<organism evidence="9 10">
    <name type="scientific">Komagataeibacter melaceti</name>
    <dbReference type="NCBI Taxonomy" id="2766577"/>
    <lineage>
        <taxon>Bacteria</taxon>
        <taxon>Pseudomonadati</taxon>
        <taxon>Pseudomonadota</taxon>
        <taxon>Alphaproteobacteria</taxon>
        <taxon>Acetobacterales</taxon>
        <taxon>Acetobacteraceae</taxon>
        <taxon>Komagataeibacter</taxon>
    </lineage>
</organism>
<comment type="subcellular location">
    <subcellularLocation>
        <location evidence="1">Cell membrane</location>
        <topology evidence="1">Multi-pass membrane protein</topology>
    </subcellularLocation>
</comment>
<feature type="transmembrane region" description="Helical" evidence="7">
    <location>
        <begin position="343"/>
        <end position="368"/>
    </location>
</feature>
<dbReference type="Pfam" id="PF07690">
    <property type="entry name" value="MFS_1"/>
    <property type="match status" value="1"/>
</dbReference>
<sequence length="400" mass="40692">MHYDPAMIVHVTARGGLLPIMLAIASGMLAMGMALPALPLEFQSRFASGTTLIGVVMGIQSAATLLTRPWAGRMADRRGGRDTLLAGLVCTAGSGMAYSLALLPVLSPATQQAVIVAGRLLMGLGEGLMVTGGGVWAVIIAGRARAGAAMSWVGFAMFAGLGMGAAAGDVIEAHAGFFTLCLVAIALPTGGALLTVSQPPSPPQHDGSHAGARWKDLIGHIWVWGLTLALSAIGFAAISSFLVIFYAAEGWHAGGWALAAFGVGHMLARIVGTRHVDRHDVRPMVAIIMLTEAVGLAMIWLAPGPLGAAMGSFLGGLGYSLTYPLLAGPVLRQVPARFSGSAIGLFDVFFDIAAGSGAVFSGLLAGVAGPRSPFALAMVAALAGVAIMAVVPRPQRAGAE</sequence>
<dbReference type="PROSITE" id="PS50850">
    <property type="entry name" value="MFS"/>
    <property type="match status" value="1"/>
</dbReference>
<evidence type="ECO:0000313" key="10">
    <source>
        <dbReference type="Proteomes" id="UP000262371"/>
    </source>
</evidence>
<feature type="transmembrane region" description="Helical" evidence="7">
    <location>
        <begin position="146"/>
        <end position="167"/>
    </location>
</feature>